<feature type="region of interest" description="Disordered" evidence="6">
    <location>
        <begin position="1"/>
        <end position="26"/>
    </location>
</feature>
<dbReference type="GO" id="GO:0005765">
    <property type="term" value="C:lysosomal membrane"/>
    <property type="evidence" value="ECO:0007669"/>
    <property type="project" value="TreeGrafter"/>
</dbReference>
<evidence type="ECO:0000256" key="2">
    <source>
        <dbReference type="ARBA" id="ARBA00022448"/>
    </source>
</evidence>
<keyword evidence="3" id="KW-0375">Hydrogen ion transport</keyword>
<feature type="compositionally biased region" description="Polar residues" evidence="6">
    <location>
        <begin position="247"/>
        <end position="266"/>
    </location>
</feature>
<dbReference type="Gene3D" id="1.25.10.10">
    <property type="entry name" value="Leucine-rich Repeat Variant"/>
    <property type="match status" value="1"/>
</dbReference>
<dbReference type="Pfam" id="PF03224">
    <property type="entry name" value="V-ATPase_H_N"/>
    <property type="match status" value="1"/>
</dbReference>
<comment type="caution">
    <text evidence="8">The sequence shown here is derived from an EMBL/GenBank/DDBJ whole genome shotgun (WGS) entry which is preliminary data.</text>
</comment>
<sequence>MDYSGNTNSVSRRKPNIASQNGTRSDTFNCTDEGMVATSQFNCSAGNDLSLDDPKSPGEAVSLNNSRSECSQALVKLLEDLKDTLLESTKTCNATLRESTIASIETVLKQIRARLNEPVISESLNYKSIECSQPRCSDVPTVLREVERSIRSLKEGSCGSSKLSNSAVRPPSLKVNSIELPPTEVEHTNSLRKSVASNREEGLRGNSCSPSVATKTCSLKDPAEPSAIRLRSSGGLKTSLKDDPSSLKYSNAGHTVARSSRLQASKCSDADQQRSASVISQASSAKGPPTPQDSPLMVAPARTSSSIKSGISNKYSGSNRSGQPIGENTGFAKSASISKACELPESKGSLTGSDRNALEGSCRGSNGLASVVSSNAASEPNGSDYACIIQERADSAADRLSTPPRCSESMEQLAQPTKDCALNKDRSLTTDMEPGSRKSTKLSKILRSFRSHSSRSSRSKQGSQIADPVELCAKLLTICAGSVGSTRLETCSPEALYAKIVSMGPEGEEFLQSAHDYLNTSRSQQPCGSIPQEAARYSRKSSDSKQSLSKRKESEEMCEIAQTRRSSSHSSKMTDQNSREASHLESGLTEKCIERSNLKSGQDRLSEKPTEVEILETLKEVRESMQNIESKQDTMQIKVDPEVLELLYDMRNSLNSPSRGKDSDVHDAEAVLGSTKSGHDEYYDTGPRNASVLTKGAFEEVGGCNVDFRSPSSRLSPQYLREGGLTDPRTSCGTRPTQRSKLSMRSMPPQEGMEASEMRSTLNYIRQSISAIECRDASSPGPEVLNMLTEVRDSIRTLSTAQQEQMPVQPEVLNALEEIRETIGSVEERTHTAQEQANQEMMAMLESVRQSIRAVEIANSEKSELKNQQMMATLNEMRQSVNRLETKSAMSARKLNPDVASLLGEIRSSIRCLETSRTSQRNAADSTMMDVLRDIKGSLVSIEGRTSSASQRPSVNMFVMNNSKKSVNEDILNSLTGVRRSGDISNLPRSSSKGSIDKCMSAPNQELAQSRISEQNVSPMPAASTDPYVRTALDEIRQSMQQIMTNACSASVNVDDPKYSEIRESILTLQQDLRCLIDKQTEVSGQLSRESGTMQLQGLSEELADIRSGMKSLIDTIPSIVEAVRSEQASISAGQQSRGCASPPRRLPSAESVDAKEADLHSPMCKKVLEMLEEMKNEGAMERELLRCVGTASPVAECQTGEIPNVGGTLSTPPVALWKTEPVAPASIGSPCVGPSVTIPVTSPNQLPSSFTLSFVGPQPQALDLAQPMIISINGRHPICGFCLHCLGIMSQGVGFGSSSIQDLDYGALQGHIEMTNLEGKVSDVRLARVNWQSYLQGQMISQRQFDFISHLDNATTVEARARVVNEFKGEVAQLSVSILNRISKEQTLQYLLSMMDDMLKEDTSRVELFRRYFDSKSENIWNHFFNFLQRTDLVCVYQVSKIITKFACWSTQQIDEKSLIYFFGWLLENLQKPGNEYLQTIARNLQMLLRVRDYRSTFVTKQGVDVLIKVLSNRETNCELHYKLIFCLWCLSFNANLVQVMVKNPTLLPAVCDVFCDAEREKVLRICMAFLRSVLEKLDDPVVMRECSLRMVQCKALKRLELLSQKDFSHDPELTEDLKFLQETLKASVQDVSSLEEYTTELTSGRLEWSPVHKSEKFWRENAVKFTENNYELLKMLVYLMESSTEAVILSVAAHDVGEFVRHYPRGKQVIDQLGGKQVVMSLLQHNDPSVRYNALLALQKIMVHNWEYLGKQLETQKTAPAASSASVAKMK</sequence>
<dbReference type="PANTHER" id="PTHR10698:SF0">
    <property type="entry name" value="V-TYPE PROTON ATPASE SUBUNIT H"/>
    <property type="match status" value="1"/>
</dbReference>
<dbReference type="GO" id="GO:0000221">
    <property type="term" value="C:vacuolar proton-transporting V-type ATPase, V1 domain"/>
    <property type="evidence" value="ECO:0007669"/>
    <property type="project" value="InterPro"/>
</dbReference>
<feature type="region of interest" description="Disordered" evidence="6">
    <location>
        <begin position="1132"/>
        <end position="1158"/>
    </location>
</feature>
<dbReference type="InterPro" id="IPR038497">
    <property type="entry name" value="ATPase_V1-cplx_hsu_C_sf"/>
</dbReference>
<gene>
    <name evidence="8" type="ORF">EGR_08170</name>
</gene>
<keyword evidence="5" id="KW-0175">Coiled coil</keyword>
<accession>W6U6T8</accession>
<feature type="region of interest" description="Disordered" evidence="6">
    <location>
        <begin position="521"/>
        <end position="608"/>
    </location>
</feature>
<dbReference type="CTD" id="36343885"/>
<dbReference type="InterPro" id="IPR016024">
    <property type="entry name" value="ARM-type_fold"/>
</dbReference>
<evidence type="ECO:0000256" key="4">
    <source>
        <dbReference type="ARBA" id="ARBA00023065"/>
    </source>
</evidence>
<dbReference type="PANTHER" id="PTHR10698">
    <property type="entry name" value="V-TYPE PROTON ATPASE SUBUNIT H"/>
    <property type="match status" value="1"/>
</dbReference>
<dbReference type="KEGG" id="egl:EGR_08170"/>
<feature type="domain" description="ATPase V1 complex subunit H C-terminal" evidence="7">
    <location>
        <begin position="1633"/>
        <end position="1748"/>
    </location>
</feature>
<dbReference type="Proteomes" id="UP000019149">
    <property type="component" value="Unassembled WGS sequence"/>
</dbReference>
<evidence type="ECO:0000313" key="8">
    <source>
        <dbReference type="EMBL" id="EUB56933.1"/>
    </source>
</evidence>
<dbReference type="Pfam" id="PF11698">
    <property type="entry name" value="V-ATPase_H_C"/>
    <property type="match status" value="1"/>
</dbReference>
<keyword evidence="4" id="KW-0406">Ion transport</keyword>
<feature type="compositionally biased region" description="Polar residues" evidence="6">
    <location>
        <begin position="1"/>
        <end position="10"/>
    </location>
</feature>
<dbReference type="GeneID" id="36343885"/>
<organism evidence="8 9">
    <name type="scientific">Echinococcus granulosus</name>
    <name type="common">Hydatid tapeworm</name>
    <dbReference type="NCBI Taxonomy" id="6210"/>
    <lineage>
        <taxon>Eukaryota</taxon>
        <taxon>Metazoa</taxon>
        <taxon>Spiralia</taxon>
        <taxon>Lophotrochozoa</taxon>
        <taxon>Platyhelminthes</taxon>
        <taxon>Cestoda</taxon>
        <taxon>Eucestoda</taxon>
        <taxon>Cyclophyllidea</taxon>
        <taxon>Taeniidae</taxon>
        <taxon>Echinococcus</taxon>
        <taxon>Echinococcus granulosus group</taxon>
    </lineage>
</organism>
<feature type="compositionally biased region" description="Polar residues" evidence="6">
    <location>
        <begin position="17"/>
        <end position="26"/>
    </location>
</feature>
<dbReference type="InterPro" id="IPR004908">
    <property type="entry name" value="ATPase_V1-cplx_hsu"/>
</dbReference>
<evidence type="ECO:0000256" key="6">
    <source>
        <dbReference type="SAM" id="MobiDB-lite"/>
    </source>
</evidence>
<dbReference type="Gene3D" id="1.25.40.150">
    <property type="entry name" value="V-type ATPase, subunit H, C-terminal domain"/>
    <property type="match status" value="1"/>
</dbReference>
<evidence type="ECO:0000256" key="3">
    <source>
        <dbReference type="ARBA" id="ARBA00022781"/>
    </source>
</evidence>
<evidence type="ECO:0000256" key="1">
    <source>
        <dbReference type="ARBA" id="ARBA00008613"/>
    </source>
</evidence>
<dbReference type="STRING" id="6210.W6U6T8"/>
<feature type="coiled-coil region" evidence="5">
    <location>
        <begin position="816"/>
        <end position="887"/>
    </location>
</feature>
<feature type="compositionally biased region" description="Basic residues" evidence="6">
    <location>
        <begin position="447"/>
        <end position="458"/>
    </location>
</feature>
<dbReference type="GO" id="GO:0046961">
    <property type="term" value="F:proton-transporting ATPase activity, rotational mechanism"/>
    <property type="evidence" value="ECO:0007669"/>
    <property type="project" value="InterPro"/>
</dbReference>
<keyword evidence="2" id="KW-0813">Transport</keyword>
<feature type="compositionally biased region" description="Basic and acidic residues" evidence="6">
    <location>
        <begin position="591"/>
        <end position="608"/>
    </location>
</feature>
<dbReference type="InterPro" id="IPR011989">
    <property type="entry name" value="ARM-like"/>
</dbReference>
<keyword evidence="9" id="KW-1185">Reference proteome</keyword>
<proteinExistence type="inferred from homology"/>
<feature type="region of interest" description="Disordered" evidence="6">
    <location>
        <begin position="715"/>
        <end position="755"/>
    </location>
</feature>
<feature type="compositionally biased region" description="Polar residues" evidence="6">
    <location>
        <begin position="563"/>
        <end position="576"/>
    </location>
</feature>
<reference evidence="8 9" key="1">
    <citation type="journal article" date="2013" name="Nat. Genet.">
        <title>The genome of the hydatid tapeworm Echinococcus granulosus.</title>
        <authorList>
            <person name="Zheng H."/>
            <person name="Zhang W."/>
            <person name="Zhang L."/>
            <person name="Zhang Z."/>
            <person name="Li J."/>
            <person name="Lu G."/>
            <person name="Zhu Y."/>
            <person name="Wang Y."/>
            <person name="Huang Y."/>
            <person name="Liu J."/>
            <person name="Kang H."/>
            <person name="Chen J."/>
            <person name="Wang L."/>
            <person name="Chen A."/>
            <person name="Yu S."/>
            <person name="Gao Z."/>
            <person name="Jin L."/>
            <person name="Gu W."/>
            <person name="Wang Z."/>
            <person name="Zhao L."/>
            <person name="Shi B."/>
            <person name="Wen H."/>
            <person name="Lin R."/>
            <person name="Jones M.K."/>
            <person name="Brejova B."/>
            <person name="Vinar T."/>
            <person name="Zhao G."/>
            <person name="McManus D.P."/>
            <person name="Chen Z."/>
            <person name="Zhou Y."/>
            <person name="Wang S."/>
        </authorList>
    </citation>
    <scope>NUCLEOTIDE SEQUENCE [LARGE SCALE GENOMIC DNA]</scope>
</reference>
<dbReference type="OrthoDB" id="10263554at2759"/>
<evidence type="ECO:0000313" key="9">
    <source>
        <dbReference type="Proteomes" id="UP000019149"/>
    </source>
</evidence>
<feature type="compositionally biased region" description="Polar residues" evidence="6">
    <location>
        <begin position="206"/>
        <end position="217"/>
    </location>
</feature>
<feature type="region of interest" description="Disordered" evidence="6">
    <location>
        <begin position="184"/>
        <end position="330"/>
    </location>
</feature>
<dbReference type="RefSeq" id="XP_024348129.1">
    <property type="nucleotide sequence ID" value="XM_024497419.1"/>
</dbReference>
<protein>
    <submittedName>
        <fullName evidence="8">V-type proton ATPase subunit H</fullName>
    </submittedName>
</protein>
<evidence type="ECO:0000259" key="7">
    <source>
        <dbReference type="Pfam" id="PF11698"/>
    </source>
</evidence>
<dbReference type="InterPro" id="IPR011987">
    <property type="entry name" value="ATPase_V1-cplx_hsu_C"/>
</dbReference>
<dbReference type="SUPFAM" id="SSF48371">
    <property type="entry name" value="ARM repeat"/>
    <property type="match status" value="1"/>
</dbReference>
<name>W6U6T8_ECHGR</name>
<dbReference type="OMA" id="MMAMLES"/>
<dbReference type="EMBL" id="APAU02000098">
    <property type="protein sequence ID" value="EUB56933.1"/>
    <property type="molecule type" value="Genomic_DNA"/>
</dbReference>
<feature type="compositionally biased region" description="Polar residues" evidence="6">
    <location>
        <begin position="728"/>
        <end position="743"/>
    </location>
</feature>
<dbReference type="FunFam" id="1.25.40.150:FF:000001">
    <property type="entry name" value="V-type proton ATPase subunit H"/>
    <property type="match status" value="1"/>
</dbReference>
<evidence type="ECO:0000256" key="5">
    <source>
        <dbReference type="SAM" id="Coils"/>
    </source>
</evidence>
<feature type="compositionally biased region" description="Polar residues" evidence="6">
    <location>
        <begin position="302"/>
        <end position="322"/>
    </location>
</feature>
<comment type="similarity">
    <text evidence="1">Belongs to the V-ATPase H subunit family.</text>
</comment>
<feature type="region of interest" description="Disordered" evidence="6">
    <location>
        <begin position="409"/>
        <end position="463"/>
    </location>
</feature>
<feature type="compositionally biased region" description="Polar residues" evidence="6">
    <location>
        <begin position="273"/>
        <end position="284"/>
    </location>
</feature>